<evidence type="ECO:0000256" key="2">
    <source>
        <dbReference type="ARBA" id="ARBA00008926"/>
    </source>
</evidence>
<accession>A0A4D9D7X3</accession>
<feature type="region of interest" description="Disordered" evidence="10">
    <location>
        <begin position="815"/>
        <end position="892"/>
    </location>
</feature>
<comment type="subcellular location">
    <subcellularLocation>
        <location evidence="1">Nucleus</location>
        <location evidence="1">Nuclear pore complex</location>
    </subcellularLocation>
</comment>
<feature type="region of interest" description="Disordered" evidence="10">
    <location>
        <begin position="1023"/>
        <end position="1099"/>
    </location>
</feature>
<sequence length="2041" mass="208710">MSFGGGGFGRTPFGGGGNTGTGFGTSTPGGGFGGAQTTPAFGASQTPAFGGPTTQTPSAQGGFGTTGGFGQTSQGGFGSNASTVSPFGGGAGATSTGFGGASSKFGSSTSTNPAFGSTTPGGFGGATTGGFGGTGGLGTGTSGGLFSSPGAAGGFGGTSTGFGGAGGFGGGSTGGGFGAQAGSTGTQATGQGAFGSASSFGGGGTSAFGGSSAFGATPAQPSSTGFGMGGTTAGTPSPWGGVGGGGQSGTGNPSYRATAHHDNNSSAPTYIQAITAMDAYKEKSFEELRWEDYQRGNNKGGGMGASAGQGGGLGLGSSGGFGGGGLGGGFGSGSATGGFGSMGGGTGGFGSTSAQAPFGAGASSTGFGKAATTGGFGATTPSSFGTPSTGTPLFGQTPGLSSSSGGFGSSATPGLGGGGGFGGASAPAPGAFGASSTGGLGASPFGSSLGTGSGGGGGASSTLGGFGSTTATPFGQSGGAGALGAKTPSPATGAFGGTGAFGTSTPGSTAGFGTPATSLGGGAQQKPGGAFGGFGFSTTPGSTTGGGLGLGGLGGFGSSLSTPAGGAAGGFGATPAPSTLGSSPFAVSAFGKTPAPATPAPSPFAPSGFGTGGLGAASPFGLTSTSSAFPSSTGVGGTPPSFSFSTPNVTLGGSMQFSQQQQLLQQPQSSLQLQQQQQQQSPFQQQQFYTPQSEQRPFQILMSSSGGRRAALKAEAFDATPPSLQQYRGTPRSAAKLLPRGLRTGALETALGRGPATASRGGRGGMEEDFPNMVSPASDSFAGRSHKHLVIDQDDIFAAESKIFDLDELPGRDRLVDANGASGTLGSGNPLQRSPSGGGGQPTIQSRIQDSPSQSVDTVDAGRGRNNGVEESKSAGPPVSQSRAPTLTLPDYFTSPSLAELRRMDDSQLRRVRNFSVTREGYGRIEWEGETDVLGLNLDELVRIEAKEVRVYDDVPVKDEEGKKLNKPAVVTLFSVRHRRKSPEEYGEHLRELCRGWDRVEFLDYQPETGRWTFKVSHFSKYGVEDEDEEEEGGTTGPELRKGKGGDEADGDGRVGQEMAQETGSGLGAGGSGARTGGYGIPDSDEDDESVTPEEVELVEGGFEDEGVEVEGVLSEEERGEEELMEMPPVGGRAPPLYGLEASRIKTLVGIFGVEEEDDTEGTEAYGRRARAQSEERPLSSLEDDGGLGGRDFFSFSEGRNDGVLMVEDSVEERAIAMAPSLPSARALPRVAPAPSAGPALSFVAPSLMRGCGAVKTSPADDALLAVATGRRVGDRAGQEGGMGRKPVDYSAFMGRSFRVGWGPAGSLAAPFVGRVVRPGMAAKVEAQVLVKPLAVTPEEAGTKGGVEGLRGYLGPLAVHKAFARSVEPASETRAPRAGFRAGGSPATGDVDVGLYHHMVDCLHALATEATRREDDASRQTWELFNALWGQEGGGKARPLPLSGSLGALCQVLLPDGASHNDWERRCQAVCRWLKRIVRREVEDLPVRGSGDESADLRAVLDLMKSHRITDAASLASKSGFLRLATLIPLAGHKPATDYLRQQPALRRNVQDPALAAIYGLLSGTGSEANETSDEGPKGGLDWMRRLGEYLWFKTDGRSPGAGSAGAGDDDTDRLILAIEAFNEEMPSPPLPAWLRARWERGRGRAWHNARVGPNSLFYDLLQMYRSEAYPLSLVLDPRGLTENERDYRLSWLMLTLLDALSIGHPTGPEAVEAATQIWMRVTSSLVFQLVGMGLWPWAVYVLLHAPETPARTGAVKDLIGRFGWASLQGNTDWSFLVDELGVPAAWLEDARATYLRAQGVLFLDEGKGASADDALGHFLRAGDTKAAAELIMNVVAPRLLIDDRGPELHALLAGFLGPERGELTAATINSGNKACWAYLEVLEALRHLEDSWGEKDAPAPAHFEERLMAILPSLVDSGQGADRNGCFNWCAERLDPGEAGRVIDMYAQRGSRSAPDSMPPPLHAIRNMVLTDVIKKLFFFHRLQSRERSMWEEGEAPRSCLPGKSQLCRLEDMCQDYALQQVGCLTSDFIARRLDGDEVF</sequence>
<evidence type="ECO:0000256" key="7">
    <source>
        <dbReference type="ARBA" id="ARBA00023010"/>
    </source>
</evidence>
<dbReference type="GO" id="GO:0006606">
    <property type="term" value="P:protein import into nucleus"/>
    <property type="evidence" value="ECO:0007669"/>
    <property type="project" value="TreeGrafter"/>
</dbReference>
<feature type="compositionally biased region" description="Gly residues" evidence="10">
    <location>
        <begin position="1"/>
        <end position="34"/>
    </location>
</feature>
<feature type="compositionally biased region" description="Acidic residues" evidence="10">
    <location>
        <begin position="1112"/>
        <end position="1125"/>
    </location>
</feature>
<dbReference type="PANTHER" id="PTHR23198:SF6">
    <property type="entry name" value="NUCLEAR PORE COMPLEX PROTEIN NUP98-NUP96"/>
    <property type="match status" value="1"/>
</dbReference>
<evidence type="ECO:0000313" key="12">
    <source>
        <dbReference type="EMBL" id="TFJ87692.1"/>
    </source>
</evidence>
<feature type="compositionally biased region" description="Low complexity" evidence="10">
    <location>
        <begin position="102"/>
        <end position="118"/>
    </location>
</feature>
<feature type="region of interest" description="Disordered" evidence="10">
    <location>
        <begin position="1159"/>
        <end position="1188"/>
    </location>
</feature>
<comment type="caution">
    <text evidence="12">The sequence shown here is derived from an EMBL/GenBank/DDBJ whole genome shotgun (WGS) entry which is preliminary data.</text>
</comment>
<gene>
    <name evidence="12" type="ORF">NSK_001042</name>
</gene>
<dbReference type="Gene3D" id="1.10.10.2360">
    <property type="match status" value="1"/>
</dbReference>
<feature type="compositionally biased region" description="Low complexity" evidence="10">
    <location>
        <begin position="399"/>
        <end position="413"/>
    </location>
</feature>
<evidence type="ECO:0000256" key="4">
    <source>
        <dbReference type="ARBA" id="ARBA00022813"/>
    </source>
</evidence>
<evidence type="ECO:0000256" key="5">
    <source>
        <dbReference type="ARBA" id="ARBA00022816"/>
    </source>
</evidence>
<dbReference type="Gene3D" id="1.25.40.690">
    <property type="match status" value="1"/>
</dbReference>
<feature type="region of interest" description="Disordered" evidence="10">
    <location>
        <begin position="378"/>
        <end position="422"/>
    </location>
</feature>
<name>A0A4D9D7X3_9STRA</name>
<organism evidence="12 13">
    <name type="scientific">Nannochloropsis salina CCMP1776</name>
    <dbReference type="NCBI Taxonomy" id="1027361"/>
    <lineage>
        <taxon>Eukaryota</taxon>
        <taxon>Sar</taxon>
        <taxon>Stramenopiles</taxon>
        <taxon>Ochrophyta</taxon>
        <taxon>Eustigmatophyceae</taxon>
        <taxon>Eustigmatales</taxon>
        <taxon>Monodopsidaceae</taxon>
        <taxon>Microchloropsis</taxon>
        <taxon>Microchloropsis salina</taxon>
    </lineage>
</organism>
<proteinExistence type="inferred from homology"/>
<feature type="compositionally biased region" description="Polar residues" evidence="10">
    <location>
        <begin position="821"/>
        <end position="835"/>
    </location>
</feature>
<dbReference type="GO" id="GO:0000973">
    <property type="term" value="P:post-transcriptional tethering of RNA polymerase II gene DNA at nuclear periphery"/>
    <property type="evidence" value="ECO:0007669"/>
    <property type="project" value="TreeGrafter"/>
</dbReference>
<feature type="compositionally biased region" description="Basic and acidic residues" evidence="10">
    <location>
        <begin position="1039"/>
        <end position="1055"/>
    </location>
</feature>
<dbReference type="GO" id="GO:0008139">
    <property type="term" value="F:nuclear localization sequence binding"/>
    <property type="evidence" value="ECO:0007669"/>
    <property type="project" value="TreeGrafter"/>
</dbReference>
<dbReference type="InterPro" id="IPR021967">
    <property type="entry name" value="Nup98_C"/>
</dbReference>
<feature type="region of interest" description="Disordered" evidence="10">
    <location>
        <begin position="1"/>
        <end position="83"/>
    </location>
</feature>
<dbReference type="GO" id="GO:0044614">
    <property type="term" value="C:nuclear pore cytoplasmic filaments"/>
    <property type="evidence" value="ECO:0007669"/>
    <property type="project" value="TreeGrafter"/>
</dbReference>
<evidence type="ECO:0000256" key="3">
    <source>
        <dbReference type="ARBA" id="ARBA00022448"/>
    </source>
</evidence>
<feature type="region of interest" description="Disordered" evidence="10">
    <location>
        <begin position="1112"/>
        <end position="1132"/>
    </location>
</feature>
<protein>
    <recommendedName>
        <fullName evidence="11">Peptidase S59 domain-containing protein</fullName>
    </recommendedName>
</protein>
<feature type="region of interest" description="Disordered" evidence="10">
    <location>
        <begin position="628"/>
        <end position="649"/>
    </location>
</feature>
<evidence type="ECO:0000256" key="6">
    <source>
        <dbReference type="ARBA" id="ARBA00022927"/>
    </source>
</evidence>
<feature type="compositionally biased region" description="Low complexity" evidence="10">
    <location>
        <begin position="668"/>
        <end position="687"/>
    </location>
</feature>
<feature type="compositionally biased region" description="Gly residues" evidence="10">
    <location>
        <begin position="61"/>
        <end position="78"/>
    </location>
</feature>
<evidence type="ECO:0000259" key="11">
    <source>
        <dbReference type="PROSITE" id="PS51434"/>
    </source>
</evidence>
<feature type="compositionally biased region" description="Polar residues" evidence="10">
    <location>
        <begin position="640"/>
        <end position="649"/>
    </location>
</feature>
<reference evidence="12 13" key="1">
    <citation type="submission" date="2019-01" db="EMBL/GenBank/DDBJ databases">
        <title>Nuclear Genome Assembly of the Microalgal Biofuel strain Nannochloropsis salina CCMP1776.</title>
        <authorList>
            <person name="Hovde B."/>
        </authorList>
    </citation>
    <scope>NUCLEOTIDE SEQUENCE [LARGE SCALE GENOMIC DNA]</scope>
    <source>
        <strain evidence="12 13">CCMP1776</strain>
    </source>
</reference>
<keyword evidence="4" id="KW-0068">Autocatalytic cleavage</keyword>
<dbReference type="SUPFAM" id="SSF82215">
    <property type="entry name" value="C-terminal autoproteolytic domain of nucleoporin nup98"/>
    <property type="match status" value="1"/>
</dbReference>
<dbReference type="Gene3D" id="3.30.1610.10">
    <property type="entry name" value="Peptidase S59, nucleoporin"/>
    <property type="match status" value="1"/>
</dbReference>
<dbReference type="GO" id="GO:0034398">
    <property type="term" value="P:telomere tethering at nuclear periphery"/>
    <property type="evidence" value="ECO:0007669"/>
    <property type="project" value="TreeGrafter"/>
</dbReference>
<feature type="compositionally biased region" description="Gly residues" evidence="10">
    <location>
        <begin position="119"/>
        <end position="130"/>
    </location>
</feature>
<dbReference type="Pfam" id="PF04096">
    <property type="entry name" value="Nucleoporin2"/>
    <property type="match status" value="1"/>
</dbReference>
<feature type="compositionally biased region" description="Low complexity" evidence="10">
    <location>
        <begin position="378"/>
        <end position="392"/>
    </location>
</feature>
<keyword evidence="9" id="KW-0539">Nucleus</keyword>
<feature type="region of interest" description="Disordered" evidence="10">
    <location>
        <begin position="494"/>
        <end position="538"/>
    </location>
</feature>
<feature type="domain" description="Peptidase S59" evidence="11">
    <location>
        <begin position="889"/>
        <end position="1019"/>
    </location>
</feature>
<dbReference type="EMBL" id="SDOX01000005">
    <property type="protein sequence ID" value="TFJ87692.1"/>
    <property type="molecule type" value="Genomic_DNA"/>
</dbReference>
<keyword evidence="6" id="KW-0653">Protein transport</keyword>
<comment type="similarity">
    <text evidence="2">Belongs to the nucleoporin GLFG family.</text>
</comment>
<evidence type="ECO:0000256" key="9">
    <source>
        <dbReference type="ARBA" id="ARBA00023242"/>
    </source>
</evidence>
<evidence type="ECO:0000313" key="13">
    <source>
        <dbReference type="Proteomes" id="UP000355283"/>
    </source>
</evidence>
<dbReference type="Pfam" id="PF21240">
    <property type="entry name" value="Nup98_GLEBS"/>
    <property type="match status" value="1"/>
</dbReference>
<keyword evidence="8" id="KW-0906">Nuclear pore complex</keyword>
<feature type="compositionally biased region" description="Gly residues" evidence="10">
    <location>
        <begin position="1065"/>
        <end position="1080"/>
    </location>
</feature>
<dbReference type="OrthoDB" id="3797628at2759"/>
<dbReference type="PANTHER" id="PTHR23198">
    <property type="entry name" value="NUCLEOPORIN"/>
    <property type="match status" value="1"/>
</dbReference>
<feature type="region of interest" description="Disordered" evidence="10">
    <location>
        <begin position="102"/>
        <end position="130"/>
    </location>
</feature>
<feature type="compositionally biased region" description="Acidic residues" evidence="10">
    <location>
        <begin position="1083"/>
        <end position="1099"/>
    </location>
</feature>
<evidence type="ECO:0000256" key="10">
    <source>
        <dbReference type="SAM" id="MobiDB-lite"/>
    </source>
</evidence>
<feature type="compositionally biased region" description="Polar residues" evidence="10">
    <location>
        <begin position="842"/>
        <end position="857"/>
    </location>
</feature>
<dbReference type="GO" id="GO:0051028">
    <property type="term" value="P:mRNA transport"/>
    <property type="evidence" value="ECO:0007669"/>
    <property type="project" value="UniProtKB-KW"/>
</dbReference>
<keyword evidence="5" id="KW-0509">mRNA transport</keyword>
<dbReference type="PROSITE" id="PS51434">
    <property type="entry name" value="NUP_C"/>
    <property type="match status" value="1"/>
</dbReference>
<evidence type="ECO:0000256" key="8">
    <source>
        <dbReference type="ARBA" id="ARBA00023132"/>
    </source>
</evidence>
<feature type="compositionally biased region" description="Gly residues" evidence="10">
    <location>
        <begin position="240"/>
        <end position="249"/>
    </location>
</feature>
<feature type="compositionally biased region" description="Basic and acidic residues" evidence="10">
    <location>
        <begin position="860"/>
        <end position="873"/>
    </location>
</feature>
<feature type="compositionally biased region" description="Low complexity" evidence="10">
    <location>
        <begin position="501"/>
        <end position="518"/>
    </location>
</feature>
<dbReference type="GO" id="GO:0003723">
    <property type="term" value="F:RNA binding"/>
    <property type="evidence" value="ECO:0007669"/>
    <property type="project" value="TreeGrafter"/>
</dbReference>
<feature type="compositionally biased region" description="Gly residues" evidence="10">
    <location>
        <begin position="519"/>
        <end position="535"/>
    </location>
</feature>
<keyword evidence="13" id="KW-1185">Reference proteome</keyword>
<dbReference type="FunFam" id="1.10.10.2360:FF:000001">
    <property type="entry name" value="Nuclear pore complex protein Nup98-Nup96"/>
    <property type="match status" value="1"/>
</dbReference>
<dbReference type="InterPro" id="IPR007230">
    <property type="entry name" value="Nup98_auto-Pept-S59_dom"/>
</dbReference>
<dbReference type="GO" id="GO:0006405">
    <property type="term" value="P:RNA export from nucleus"/>
    <property type="evidence" value="ECO:0007669"/>
    <property type="project" value="TreeGrafter"/>
</dbReference>
<dbReference type="Pfam" id="PF12110">
    <property type="entry name" value="Nup96"/>
    <property type="match status" value="1"/>
</dbReference>
<dbReference type="Proteomes" id="UP000355283">
    <property type="component" value="Unassembled WGS sequence"/>
</dbReference>
<evidence type="ECO:0000256" key="1">
    <source>
        <dbReference type="ARBA" id="ARBA00004567"/>
    </source>
</evidence>
<dbReference type="InterPro" id="IPR036903">
    <property type="entry name" value="Nup98_auto-Pept-S59_dom_sf"/>
</dbReference>
<feature type="compositionally biased region" description="Polar residues" evidence="10">
    <location>
        <begin position="44"/>
        <end position="59"/>
    </location>
</feature>
<dbReference type="GO" id="GO:0017056">
    <property type="term" value="F:structural constituent of nuclear pore"/>
    <property type="evidence" value="ECO:0007669"/>
    <property type="project" value="InterPro"/>
</dbReference>
<feature type="region of interest" description="Disordered" evidence="10">
    <location>
        <begin position="223"/>
        <end position="264"/>
    </location>
</feature>
<feature type="region of interest" description="Disordered" evidence="10">
    <location>
        <begin position="668"/>
        <end position="695"/>
    </location>
</feature>
<keyword evidence="7" id="KW-0811">Translocation</keyword>
<dbReference type="InterPro" id="IPR037665">
    <property type="entry name" value="Nucleoporin_S59-like"/>
</dbReference>
<keyword evidence="3" id="KW-0813">Transport</keyword>